<dbReference type="PANTHER" id="PTHR11205">
    <property type="entry name" value="RIBOSOMAL PROTEIN S7"/>
    <property type="match status" value="1"/>
</dbReference>
<comment type="subunit">
    <text evidence="6">Part of the 30S ribosomal subunit. Contacts proteins S9 and S11.</text>
</comment>
<dbReference type="FunFam" id="1.10.455.10:FF:000001">
    <property type="entry name" value="30S ribosomal protein S7"/>
    <property type="match status" value="1"/>
</dbReference>
<accession>A0A2N2F2P9</accession>
<dbReference type="PIRSF" id="PIRSF002122">
    <property type="entry name" value="RPS7p_RPS7a_RPS5e_RPS7o"/>
    <property type="match status" value="1"/>
</dbReference>
<dbReference type="GO" id="GO:0019843">
    <property type="term" value="F:rRNA binding"/>
    <property type="evidence" value="ECO:0007669"/>
    <property type="project" value="UniProtKB-UniRule"/>
</dbReference>
<evidence type="ECO:0000256" key="1">
    <source>
        <dbReference type="ARBA" id="ARBA00007151"/>
    </source>
</evidence>
<gene>
    <name evidence="6" type="primary">rpsG</name>
    <name evidence="9" type="ORF">CVU76_00410</name>
</gene>
<evidence type="ECO:0000256" key="5">
    <source>
        <dbReference type="ARBA" id="ARBA00023274"/>
    </source>
</evidence>
<keyword evidence="5 6" id="KW-0687">Ribonucleoprotein</keyword>
<dbReference type="InterPro" id="IPR000235">
    <property type="entry name" value="Ribosomal_uS7"/>
</dbReference>
<dbReference type="GO" id="GO:0003735">
    <property type="term" value="F:structural constituent of ribosome"/>
    <property type="evidence" value="ECO:0007669"/>
    <property type="project" value="InterPro"/>
</dbReference>
<dbReference type="CDD" id="cd14869">
    <property type="entry name" value="uS7_Bacteria"/>
    <property type="match status" value="1"/>
</dbReference>
<keyword evidence="2 6" id="KW-0699">rRNA-binding</keyword>
<dbReference type="Proteomes" id="UP000233417">
    <property type="component" value="Unassembled WGS sequence"/>
</dbReference>
<dbReference type="Pfam" id="PF00177">
    <property type="entry name" value="Ribosomal_S7"/>
    <property type="match status" value="1"/>
</dbReference>
<evidence type="ECO:0000256" key="4">
    <source>
        <dbReference type="ARBA" id="ARBA00022980"/>
    </source>
</evidence>
<dbReference type="InterPro" id="IPR005717">
    <property type="entry name" value="Ribosomal_uS7_bac/org-type"/>
</dbReference>
<dbReference type="InterPro" id="IPR036823">
    <property type="entry name" value="Ribosomal_uS7_dom_sf"/>
</dbReference>
<keyword evidence="3 6" id="KW-0694">RNA-binding</keyword>
<dbReference type="EMBL" id="PHAO01000001">
    <property type="protein sequence ID" value="PKN02491.1"/>
    <property type="molecule type" value="Genomic_DNA"/>
</dbReference>
<keyword evidence="4 6" id="KW-0689">Ribosomal protein</keyword>
<comment type="caution">
    <text evidence="9">The sequence shown here is derived from an EMBL/GenBank/DDBJ whole genome shotgun (WGS) entry which is preliminary data.</text>
</comment>
<evidence type="ECO:0000313" key="9">
    <source>
        <dbReference type="EMBL" id="PKN02491.1"/>
    </source>
</evidence>
<dbReference type="NCBIfam" id="TIGR01029">
    <property type="entry name" value="rpsG_bact"/>
    <property type="match status" value="1"/>
</dbReference>
<evidence type="ECO:0000313" key="10">
    <source>
        <dbReference type="Proteomes" id="UP000233417"/>
    </source>
</evidence>
<dbReference type="GO" id="GO:0000049">
    <property type="term" value="F:tRNA binding"/>
    <property type="evidence" value="ECO:0007669"/>
    <property type="project" value="UniProtKB-UniRule"/>
</dbReference>
<evidence type="ECO:0000256" key="2">
    <source>
        <dbReference type="ARBA" id="ARBA00022730"/>
    </source>
</evidence>
<evidence type="ECO:0000259" key="8">
    <source>
        <dbReference type="Pfam" id="PF00177"/>
    </source>
</evidence>
<dbReference type="AlphaFoldDB" id="A0A2N2F2P9"/>
<feature type="domain" description="Small ribosomal subunit protein uS7" evidence="8">
    <location>
        <begin position="2"/>
        <end position="148"/>
    </location>
</feature>
<protein>
    <recommendedName>
        <fullName evidence="6">Small ribosomal subunit protein uS7</fullName>
    </recommendedName>
</protein>
<organism evidence="9 10">
    <name type="scientific">Candidatus Dojkabacteria bacterium HGW-Dojkabacteria-1</name>
    <dbReference type="NCBI Taxonomy" id="2013761"/>
    <lineage>
        <taxon>Bacteria</taxon>
        <taxon>Candidatus Dojkabacteria</taxon>
    </lineage>
</organism>
<dbReference type="GO" id="GO:0006412">
    <property type="term" value="P:translation"/>
    <property type="evidence" value="ECO:0007669"/>
    <property type="project" value="UniProtKB-UniRule"/>
</dbReference>
<sequence length="155" mass="17468">MRGKRAKKRTIAKDRKYNDEVIGRLINKVMQGGKKSLAENLVYSAIESGADKSKTPVIEFVHTAIDNIRPALEIKSRRVGGANYQVPVPVGPRRQETLAVRWIVDYARAKTGKSFDKLLEIEILNAFNGEGDAIKKKSDVERMAEANKAFAHFRW</sequence>
<dbReference type="GO" id="GO:0015935">
    <property type="term" value="C:small ribosomal subunit"/>
    <property type="evidence" value="ECO:0007669"/>
    <property type="project" value="InterPro"/>
</dbReference>
<dbReference type="SUPFAM" id="SSF47973">
    <property type="entry name" value="Ribosomal protein S7"/>
    <property type="match status" value="1"/>
</dbReference>
<dbReference type="HAMAP" id="MF_00480_B">
    <property type="entry name" value="Ribosomal_uS7_B"/>
    <property type="match status" value="1"/>
</dbReference>
<name>A0A2N2F2P9_9BACT</name>
<evidence type="ECO:0000256" key="6">
    <source>
        <dbReference type="HAMAP-Rule" id="MF_00480"/>
    </source>
</evidence>
<comment type="function">
    <text evidence="6">One of the primary rRNA binding proteins, it binds directly to 16S rRNA where it nucleates assembly of the head domain of the 30S subunit. Is located at the subunit interface close to the decoding center, probably blocks exit of the E-site tRNA.</text>
</comment>
<dbReference type="InterPro" id="IPR023798">
    <property type="entry name" value="Ribosomal_uS7_dom"/>
</dbReference>
<reference evidence="9 10" key="1">
    <citation type="journal article" date="2017" name="ISME J.">
        <title>Potential for microbial H2 and metal transformations associated with novel bacteria and archaea in deep terrestrial subsurface sediments.</title>
        <authorList>
            <person name="Hernsdorf A.W."/>
            <person name="Amano Y."/>
            <person name="Miyakawa K."/>
            <person name="Ise K."/>
            <person name="Suzuki Y."/>
            <person name="Anantharaman K."/>
            <person name="Probst A."/>
            <person name="Burstein D."/>
            <person name="Thomas B.C."/>
            <person name="Banfield J.F."/>
        </authorList>
    </citation>
    <scope>NUCLEOTIDE SEQUENCE [LARGE SCALE GENOMIC DNA]</scope>
    <source>
        <strain evidence="9">HGW-Dojkabacteria-1</strain>
    </source>
</reference>
<proteinExistence type="inferred from homology"/>
<dbReference type="InterPro" id="IPR020606">
    <property type="entry name" value="Ribosomal_uS7_CS"/>
</dbReference>
<keyword evidence="6" id="KW-0820">tRNA-binding</keyword>
<comment type="similarity">
    <text evidence="1 6 7">Belongs to the universal ribosomal protein uS7 family.</text>
</comment>
<evidence type="ECO:0000256" key="3">
    <source>
        <dbReference type="ARBA" id="ARBA00022884"/>
    </source>
</evidence>
<dbReference type="Gene3D" id="1.10.455.10">
    <property type="entry name" value="Ribosomal protein S7 domain"/>
    <property type="match status" value="1"/>
</dbReference>
<evidence type="ECO:0000256" key="7">
    <source>
        <dbReference type="RuleBase" id="RU003619"/>
    </source>
</evidence>
<dbReference type="PROSITE" id="PS00052">
    <property type="entry name" value="RIBOSOMAL_S7"/>
    <property type="match status" value="1"/>
</dbReference>